<dbReference type="RefSeq" id="WP_251411187.1">
    <property type="nucleotide sequence ID" value="NZ_JAMQGM010000015.1"/>
</dbReference>
<gene>
    <name evidence="1" type="ORF">M1E25_06740</name>
</gene>
<keyword evidence="2" id="KW-1185">Reference proteome</keyword>
<dbReference type="EMBL" id="JAMQGM010000015">
    <property type="protein sequence ID" value="MCM2577053.1"/>
    <property type="molecule type" value="Genomic_DNA"/>
</dbReference>
<comment type="caution">
    <text evidence="1">The sequence shown here is derived from an EMBL/GenBank/DDBJ whole genome shotgun (WGS) entry which is preliminary data.</text>
</comment>
<sequence length="264" mass="27326">MPGLRGWAGIPRAGLGRAPVRAAAICACLVLGLGLLGGAVAGAVLHGDESAAAPDFGEARSLWHTLPVDTIFPRTLYGEDAGPGKADRTWTRIAVAPDSGCRGAFDPLLTKVLSPAGCERLLRATYTDATSSSVITVGLLVTETDPRGMRTLQRRFGSEGLRKRTDLVPRPYPAEGTPAAGFGPGQRASWTIRVLTDVPIVVYAVSGFADGRTVARPVPAVEATVPGADSAAAQSGLGHDASAIADRIERRLRKSSGPAAEDTP</sequence>
<protein>
    <submittedName>
        <fullName evidence="1">Uncharacterized protein</fullName>
    </submittedName>
</protein>
<name>A0ABT0X563_9ACTN</name>
<accession>A0ABT0X563</accession>
<organism evidence="1 2">
    <name type="scientific">Streptomyces meridianus</name>
    <dbReference type="NCBI Taxonomy" id="2938945"/>
    <lineage>
        <taxon>Bacteria</taxon>
        <taxon>Bacillati</taxon>
        <taxon>Actinomycetota</taxon>
        <taxon>Actinomycetes</taxon>
        <taxon>Kitasatosporales</taxon>
        <taxon>Streptomycetaceae</taxon>
        <taxon>Streptomyces</taxon>
    </lineage>
</organism>
<evidence type="ECO:0000313" key="2">
    <source>
        <dbReference type="Proteomes" id="UP001167160"/>
    </source>
</evidence>
<dbReference type="Proteomes" id="UP001167160">
    <property type="component" value="Unassembled WGS sequence"/>
</dbReference>
<proteinExistence type="predicted"/>
<reference evidence="1" key="1">
    <citation type="journal article" date="2023" name="Int. J. Syst. Evol. Microbiol.">
        <title>Streptomyces meridianus sp. nov. isolated from brackish water of the Tagus estuary in Alcochete, Portugal.</title>
        <authorList>
            <person name="Santos J.D.N."/>
            <person name="Klimek D."/>
            <person name="Calusinska M."/>
            <person name="Lobo Da Cunha A."/>
            <person name="Catita J."/>
            <person name="Goncalves H."/>
            <person name="Gonzalez I."/>
            <person name="Reyes F."/>
            <person name="Lage O.M."/>
        </authorList>
    </citation>
    <scope>NUCLEOTIDE SEQUENCE</scope>
    <source>
        <strain evidence="1">MTZ3.1</strain>
    </source>
</reference>
<evidence type="ECO:0000313" key="1">
    <source>
        <dbReference type="EMBL" id="MCM2577053.1"/>
    </source>
</evidence>